<sequence>MGLVDQPVQAWADAQGRPAAFLWRGVRRRVVEILDEWRELGRWWEGDPPEERYVYRVRTEDGGVYEIEYRRPAGRWFLYKVWD</sequence>
<evidence type="ECO:0000313" key="3">
    <source>
        <dbReference type="Proteomes" id="UP000008915"/>
    </source>
</evidence>
<evidence type="ECO:0000313" key="2">
    <source>
        <dbReference type="EMBL" id="ADU50190.1"/>
    </source>
</evidence>
<feature type="domain" description="DUF6504" evidence="1">
    <location>
        <begin position="12"/>
        <end position="83"/>
    </location>
</feature>
<organism evidence="2 3">
    <name type="scientific">Thermaerobacter marianensis (strain ATCC 700841 / DSM 12885 / JCM 10246 / 7p75a)</name>
    <dbReference type="NCBI Taxonomy" id="644966"/>
    <lineage>
        <taxon>Bacteria</taxon>
        <taxon>Bacillati</taxon>
        <taxon>Bacillota</taxon>
        <taxon>Clostridia</taxon>
        <taxon>Eubacteriales</taxon>
        <taxon>Clostridiales Family XVII. Incertae Sedis</taxon>
        <taxon>Thermaerobacter</taxon>
    </lineage>
</organism>
<reference evidence="2 3" key="1">
    <citation type="journal article" date="2010" name="Stand. Genomic Sci.">
        <title>Complete genome sequence of Thermaerobacter marianensis type strain (7p75a).</title>
        <authorList>
            <person name="Han C."/>
            <person name="Gu W."/>
            <person name="Zhang X."/>
            <person name="Lapidus A."/>
            <person name="Nolan M."/>
            <person name="Copeland A."/>
            <person name="Lucas S."/>
            <person name="Del Rio T.G."/>
            <person name="Tice H."/>
            <person name="Cheng J.F."/>
            <person name="Tapia R."/>
            <person name="Goodwin L."/>
            <person name="Pitluck S."/>
            <person name="Pagani I."/>
            <person name="Ivanova N."/>
            <person name="Mavromatis K."/>
            <person name="Mikhailova N."/>
            <person name="Pati A."/>
            <person name="Chen A."/>
            <person name="Palaniappan K."/>
            <person name="Land M."/>
            <person name="Hauser L."/>
            <person name="Chang Y.J."/>
            <person name="Jeffries C.D."/>
            <person name="Schneider S."/>
            <person name="Rohde M."/>
            <person name="Goker M."/>
            <person name="Pukall R."/>
            <person name="Woyke T."/>
            <person name="Bristow J."/>
            <person name="Eisen J.A."/>
            <person name="Markowitz V."/>
            <person name="Hugenholtz P."/>
            <person name="Kyrpides N.C."/>
            <person name="Klenk H.P."/>
            <person name="Detter J.C."/>
        </authorList>
    </citation>
    <scope>NUCLEOTIDE SEQUENCE [LARGE SCALE GENOMIC DNA]</scope>
    <source>
        <strain evidence="3">ATCC 700841 / DSM 12885 / JCM 10246 / 7p75a</strain>
    </source>
</reference>
<dbReference type="InterPro" id="IPR045443">
    <property type="entry name" value="DUF6504"/>
</dbReference>
<dbReference type="eggNOG" id="ENOG5033H9C">
    <property type="taxonomic scope" value="Bacteria"/>
</dbReference>
<dbReference type="AlphaFoldDB" id="E6SKK3"/>
<evidence type="ECO:0000259" key="1">
    <source>
        <dbReference type="Pfam" id="PF20114"/>
    </source>
</evidence>
<dbReference type="EMBL" id="CP002344">
    <property type="protein sequence ID" value="ADU50190.1"/>
    <property type="molecule type" value="Genomic_DNA"/>
</dbReference>
<name>E6SKK3_THEM7</name>
<protein>
    <recommendedName>
        <fullName evidence="1">DUF6504 domain-containing protein</fullName>
    </recommendedName>
</protein>
<dbReference type="Proteomes" id="UP000008915">
    <property type="component" value="Chromosome"/>
</dbReference>
<accession>E6SKK3</accession>
<dbReference type="KEGG" id="tmr:Tmar_0065"/>
<dbReference type="HOGENOM" id="CLU_155803_2_0_9"/>
<gene>
    <name evidence="2" type="ordered locus">Tmar_0065</name>
</gene>
<proteinExistence type="predicted"/>
<reference evidence="3" key="2">
    <citation type="journal article" date="2010" name="Stand. Genomic Sci.">
        <title>Complete genome sequence of Thermaerobacter marianensis type strain (7p75aT).</title>
        <authorList>
            <person name="Han C."/>
            <person name="Gu W."/>
            <person name="Zhang X."/>
            <person name="Lapidus A."/>
            <person name="Nolan M."/>
            <person name="Copeland A."/>
            <person name="Lucas S."/>
            <person name="Glavina Del Rio T."/>
            <person name="Tice H."/>
            <person name="Cheng J."/>
            <person name="Tapia R."/>
            <person name="Goodwin L."/>
            <person name="Pitluck S."/>
            <person name="Pagani I."/>
            <person name="Ivanova N."/>
            <person name="Mavromatis K."/>
            <person name="Mikhailova N."/>
            <person name="Pati A."/>
            <person name="Chen A."/>
            <person name="Palaniappan K."/>
            <person name="Land M."/>
            <person name="Hauser L."/>
            <person name="Chang Y."/>
            <person name="Jeffries C."/>
            <person name="Schneider S."/>
            <person name="Rohde M."/>
            <person name="Goker M."/>
            <person name="Pukall R."/>
            <person name="Woyke T."/>
            <person name="Bristow J."/>
            <person name="Eisen J."/>
            <person name="Markowitz V."/>
            <person name="Hugenholtz P."/>
            <person name="Kyrpides N."/>
            <person name="Klenk H."/>
            <person name="Detter J."/>
        </authorList>
    </citation>
    <scope>NUCLEOTIDE SEQUENCE [LARGE SCALE GENOMIC DNA]</scope>
    <source>
        <strain evidence="3">ATCC 700841 / DSM 12885 / JCM 10246 / 7p75a</strain>
    </source>
</reference>
<dbReference type="OrthoDB" id="2084176at2"/>
<dbReference type="RefSeq" id="WP_013494496.1">
    <property type="nucleotide sequence ID" value="NC_014831.1"/>
</dbReference>
<dbReference type="Pfam" id="PF20114">
    <property type="entry name" value="DUF6504"/>
    <property type="match status" value="1"/>
</dbReference>
<keyword evidence="3" id="KW-1185">Reference proteome</keyword>